<name>A0ACC2I4J3_9PLEO</name>
<accession>A0ACC2I4J3</accession>
<protein>
    <submittedName>
        <fullName evidence="1">Uncharacterized protein</fullName>
    </submittedName>
</protein>
<keyword evidence="2" id="KW-1185">Reference proteome</keyword>
<evidence type="ECO:0000313" key="1">
    <source>
        <dbReference type="EMBL" id="KAJ8110215.1"/>
    </source>
</evidence>
<sequence length="384" mass="43001">MQSIPIKRQFHTTDQTAPWDGVVFTYEVGSDELGEALKVCYPTHRTLRQRKHAAIIQFLEQELLEMQSNDTTMHAPRTPPMHNVQHSNSEFGDAQVNPQSPAQSQSTLSDAHSPAKSNNLSMPCGKRHQVGAPTMQAIQPTYIDPTTAANATHLVFNAFDGRTMQQKTKRKMTAEERLEYKETRKRGACFRCKRQKGKCTHMEVAASSPSTISDQINRRALLDSELLDTKHSDTVTLQHTPAEHGHHPANLQHVDFQQQPAHMTRRSSNVSMRSLSGSASPRWPNTVSEESQIDTPGYVQQSHLSEAAQNLIINGHYNPDHMPTADSFQHGGNYGNSPDETLHSGIPPIYVQGPDQPAYFIPEESLFDTWDFGQYPDPDNTGWT</sequence>
<dbReference type="Proteomes" id="UP001153331">
    <property type="component" value="Unassembled WGS sequence"/>
</dbReference>
<comment type="caution">
    <text evidence="1">The sequence shown here is derived from an EMBL/GenBank/DDBJ whole genome shotgun (WGS) entry which is preliminary data.</text>
</comment>
<reference evidence="1" key="1">
    <citation type="submission" date="2022-11" db="EMBL/GenBank/DDBJ databases">
        <title>Genome Sequence of Boeremia exigua.</title>
        <authorList>
            <person name="Buettner E."/>
        </authorList>
    </citation>
    <scope>NUCLEOTIDE SEQUENCE</scope>
    <source>
        <strain evidence="1">CU02</strain>
    </source>
</reference>
<evidence type="ECO:0000313" key="2">
    <source>
        <dbReference type="Proteomes" id="UP001153331"/>
    </source>
</evidence>
<organism evidence="1 2">
    <name type="scientific">Boeremia exigua</name>
    <dbReference type="NCBI Taxonomy" id="749465"/>
    <lineage>
        <taxon>Eukaryota</taxon>
        <taxon>Fungi</taxon>
        <taxon>Dikarya</taxon>
        <taxon>Ascomycota</taxon>
        <taxon>Pezizomycotina</taxon>
        <taxon>Dothideomycetes</taxon>
        <taxon>Pleosporomycetidae</taxon>
        <taxon>Pleosporales</taxon>
        <taxon>Pleosporineae</taxon>
        <taxon>Didymellaceae</taxon>
        <taxon>Boeremia</taxon>
    </lineage>
</organism>
<proteinExistence type="predicted"/>
<gene>
    <name evidence="1" type="ORF">OPT61_g6882</name>
</gene>
<dbReference type="EMBL" id="JAPHNI010000523">
    <property type="protein sequence ID" value="KAJ8110215.1"/>
    <property type="molecule type" value="Genomic_DNA"/>
</dbReference>